<keyword evidence="2" id="KW-0238">DNA-binding</keyword>
<evidence type="ECO:0000259" key="4">
    <source>
        <dbReference type="PROSITE" id="PS50949"/>
    </source>
</evidence>
<dbReference type="InterPro" id="IPR036388">
    <property type="entry name" value="WH-like_DNA-bd_sf"/>
</dbReference>
<reference evidence="5 6" key="1">
    <citation type="submission" date="2019-12" db="EMBL/GenBank/DDBJ databases">
        <title>Complete genome sequence of Algicella marina strain 9Alg 56(T) isolated from the red alga Tichocarpus crinitus.</title>
        <authorList>
            <person name="Kim S.-G."/>
            <person name="Nedashkovskaya O.I."/>
        </authorList>
    </citation>
    <scope>NUCLEOTIDE SEQUENCE [LARGE SCALE GENOMIC DNA]</scope>
    <source>
        <strain evidence="5 6">9Alg 56</strain>
    </source>
</reference>
<evidence type="ECO:0000256" key="2">
    <source>
        <dbReference type="ARBA" id="ARBA00023125"/>
    </source>
</evidence>
<keyword evidence="1" id="KW-0805">Transcription regulation</keyword>
<sequence length="249" mass="27937">MAKAKAVVIDSGSVVDDVVDGIRAMINDRKLTVGDNLPTERELCEAFGASRNTVREAMRMLKAYGVVEVRQKVGATIVDNRLSSALQIFSFNVTDVSREAFEDIQGFRFLLEVSPVEQLLDQITAQDIDDLRQANMAMRDAKPFDLASELDFAFHTRLVRILGNKAILDVYQIMKPVILRIIKRGKSLRSFETSTFNEHEAVIDALEARDRLAYQYLLKTHLNAGHTHFASNGGLEELQPSHSDQQEVT</sequence>
<proteinExistence type="predicted"/>
<dbReference type="GO" id="GO:0003700">
    <property type="term" value="F:DNA-binding transcription factor activity"/>
    <property type="evidence" value="ECO:0007669"/>
    <property type="project" value="InterPro"/>
</dbReference>
<dbReference type="PANTHER" id="PTHR43537:SF5">
    <property type="entry name" value="UXU OPERON TRANSCRIPTIONAL REGULATOR"/>
    <property type="match status" value="1"/>
</dbReference>
<dbReference type="PROSITE" id="PS50949">
    <property type="entry name" value="HTH_GNTR"/>
    <property type="match status" value="1"/>
</dbReference>
<keyword evidence="6" id="KW-1185">Reference proteome</keyword>
<dbReference type="AlphaFoldDB" id="A0A6P1SZU2"/>
<dbReference type="EMBL" id="CP046620">
    <property type="protein sequence ID" value="QHQ36194.1"/>
    <property type="molecule type" value="Genomic_DNA"/>
</dbReference>
<dbReference type="SMART" id="SM00345">
    <property type="entry name" value="HTH_GNTR"/>
    <property type="match status" value="1"/>
</dbReference>
<dbReference type="SUPFAM" id="SSF46785">
    <property type="entry name" value="Winged helix' DNA-binding domain"/>
    <property type="match status" value="1"/>
</dbReference>
<feature type="domain" description="HTH gntR-type" evidence="4">
    <location>
        <begin position="12"/>
        <end position="80"/>
    </location>
</feature>
<organism evidence="5 6">
    <name type="scientific">Algicella marina</name>
    <dbReference type="NCBI Taxonomy" id="2683284"/>
    <lineage>
        <taxon>Bacteria</taxon>
        <taxon>Pseudomonadati</taxon>
        <taxon>Pseudomonadota</taxon>
        <taxon>Alphaproteobacteria</taxon>
        <taxon>Rhodobacterales</taxon>
        <taxon>Paracoccaceae</taxon>
        <taxon>Algicella</taxon>
    </lineage>
</organism>
<dbReference type="Proteomes" id="UP000464495">
    <property type="component" value="Chromosome"/>
</dbReference>
<dbReference type="InterPro" id="IPR000524">
    <property type="entry name" value="Tscrpt_reg_HTH_GntR"/>
</dbReference>
<dbReference type="SUPFAM" id="SSF48008">
    <property type="entry name" value="GntR ligand-binding domain-like"/>
    <property type="match status" value="1"/>
</dbReference>
<evidence type="ECO:0000256" key="3">
    <source>
        <dbReference type="ARBA" id="ARBA00023163"/>
    </source>
</evidence>
<dbReference type="Gene3D" id="1.20.120.530">
    <property type="entry name" value="GntR ligand-binding domain-like"/>
    <property type="match status" value="1"/>
</dbReference>
<dbReference type="KEGG" id="amaq:GO499_13960"/>
<keyword evidence="3" id="KW-0804">Transcription</keyword>
<dbReference type="PRINTS" id="PR00035">
    <property type="entry name" value="HTHGNTR"/>
</dbReference>
<evidence type="ECO:0000313" key="6">
    <source>
        <dbReference type="Proteomes" id="UP000464495"/>
    </source>
</evidence>
<protein>
    <submittedName>
        <fullName evidence="5">FCD domain-containing protein</fullName>
    </submittedName>
</protein>
<dbReference type="InterPro" id="IPR011711">
    <property type="entry name" value="GntR_C"/>
</dbReference>
<gene>
    <name evidence="5" type="ORF">GO499_13960</name>
</gene>
<dbReference type="Pfam" id="PF07729">
    <property type="entry name" value="FCD"/>
    <property type="match status" value="1"/>
</dbReference>
<dbReference type="Pfam" id="PF00392">
    <property type="entry name" value="GntR"/>
    <property type="match status" value="1"/>
</dbReference>
<dbReference type="PANTHER" id="PTHR43537">
    <property type="entry name" value="TRANSCRIPTIONAL REGULATOR, GNTR FAMILY"/>
    <property type="match status" value="1"/>
</dbReference>
<dbReference type="GO" id="GO:0003677">
    <property type="term" value="F:DNA binding"/>
    <property type="evidence" value="ECO:0007669"/>
    <property type="project" value="UniProtKB-KW"/>
</dbReference>
<accession>A0A6P1SZU2</accession>
<evidence type="ECO:0000313" key="5">
    <source>
        <dbReference type="EMBL" id="QHQ36194.1"/>
    </source>
</evidence>
<name>A0A6P1SZU2_9RHOB</name>
<dbReference type="CDD" id="cd07377">
    <property type="entry name" value="WHTH_GntR"/>
    <property type="match status" value="1"/>
</dbReference>
<dbReference type="SMART" id="SM00895">
    <property type="entry name" value="FCD"/>
    <property type="match status" value="1"/>
</dbReference>
<dbReference type="Gene3D" id="1.10.10.10">
    <property type="entry name" value="Winged helix-like DNA-binding domain superfamily/Winged helix DNA-binding domain"/>
    <property type="match status" value="1"/>
</dbReference>
<dbReference type="InterPro" id="IPR036390">
    <property type="entry name" value="WH_DNA-bd_sf"/>
</dbReference>
<dbReference type="InterPro" id="IPR008920">
    <property type="entry name" value="TF_FadR/GntR_C"/>
</dbReference>
<dbReference type="RefSeq" id="WP_161862743.1">
    <property type="nucleotide sequence ID" value="NZ_CP046620.1"/>
</dbReference>
<evidence type="ECO:0000256" key="1">
    <source>
        <dbReference type="ARBA" id="ARBA00023015"/>
    </source>
</evidence>